<dbReference type="InterPro" id="IPR027291">
    <property type="entry name" value="Glyco_hydro_38_N_sf"/>
</dbReference>
<dbReference type="InterPro" id="IPR011330">
    <property type="entry name" value="Glyco_hydro/deAcase_b/a-brl"/>
</dbReference>
<gene>
    <name evidence="6" type="ORF">SA2016_0180</name>
</gene>
<dbReference type="OrthoDB" id="1049785at2"/>
<dbReference type="InterPro" id="IPR011013">
    <property type="entry name" value="Gal_mutarotase_sf_dom"/>
</dbReference>
<keyword evidence="4" id="KW-0326">Glycosidase</keyword>
<keyword evidence="3" id="KW-0378">Hydrolase</keyword>
<proteinExistence type="inferred from homology"/>
<dbReference type="RefSeq" id="WP_066494379.1">
    <property type="nucleotide sequence ID" value="NZ_BJMO01000062.1"/>
</dbReference>
<keyword evidence="7" id="KW-1185">Reference proteome</keyword>
<reference evidence="6 7" key="1">
    <citation type="submission" date="2016-02" db="EMBL/GenBank/DDBJ databases">
        <title>Complete genome of Sinomonas atrocyanea KCTC 3377.</title>
        <authorList>
            <person name="Kim K.M."/>
        </authorList>
    </citation>
    <scope>NUCLEOTIDE SEQUENCE [LARGE SCALE GENOMIC DNA]</scope>
    <source>
        <strain evidence="6 7">KCTC 3377</strain>
    </source>
</reference>
<dbReference type="PANTHER" id="PTHR46017">
    <property type="entry name" value="ALPHA-MANNOSIDASE 2C1"/>
    <property type="match status" value="1"/>
</dbReference>
<dbReference type="KEGG" id="satk:SA2016_0180"/>
<organism evidence="6 7">
    <name type="scientific">Sinomonas atrocyanea</name>
    <dbReference type="NCBI Taxonomy" id="37927"/>
    <lineage>
        <taxon>Bacteria</taxon>
        <taxon>Bacillati</taxon>
        <taxon>Actinomycetota</taxon>
        <taxon>Actinomycetes</taxon>
        <taxon>Micrococcales</taxon>
        <taxon>Micrococcaceae</taxon>
        <taxon>Sinomonas</taxon>
    </lineage>
</organism>
<evidence type="ECO:0000256" key="3">
    <source>
        <dbReference type="ARBA" id="ARBA00022801"/>
    </source>
</evidence>
<evidence type="ECO:0000256" key="2">
    <source>
        <dbReference type="ARBA" id="ARBA00022723"/>
    </source>
</evidence>
<sequence>MTSSVTAGGQDQAAETGIVLVPHTHWDREWYEPFHVFRYRLVTVLDAVLGMAEADPRFRFTLDGQTAAIEDYLEIRPESRERVAAAVARGQLALGPWHILLDEFLCSGETIVRNLQLGMAGAQALGGSMAIGYLPDMFGHVAQMPQILRRAGIEHASLWRGVPSEVAEHSFLWESPDGSAVRVEYLFDGYGNALDLLAIPEKIPAALAGYRDRTRSRWAGAPILGMLGTDHMAPDPRLMEWVDRYGDEPFPITVGTLEDYVRGLGPDRPARTIRGELRSHARGNILPGVFSIRRGLKTAMSRAESLVLEAERLAAAHTAADFEPYLGMAWRRIIESSAHDSVVGSGTDETVLQVDARLQEAAQLARSVRDDVLSRVTRDVPEDAFSVVNSLPFPRPGLVELTIARGNADAPLVAETADGAILPAQPVGELPTVLGDETMDASVLVARVMNRIHGRELFGQLIDAYRIEPGLLEFSVAEVPAAPVFDIAEFASALEAAVGSSPGPWQLRILAQRRTRVLVDVPVPASGTTALRVRPGTEVACPGGVRCVDGGLANGAVTATIEADGTLTVSAADGTMLRGVGALVDGGDSGDTYNYGPPARDLLVSSPSEVGVEVLEEGPLRAVIRVVRHYAWPRALDPATGGRSEDTVDVPVVMDVELRRGEPFVRLSVRFRNPAADHRLRLHIPLPESVSGSASEGQFAVTRRGLTAEGGGGEHPLPTFPAYRFISAGPATVLVREATEYEIVDACEIALTVLRAVGSMSVNVHPLRDEPAAAEIPVPGAQELGAEVGIELAVVPSAEGWSEAGAVRLSELFTSPVAAVRGLGGRGGTLPRPSEGLRLEGHGTRLTSLRRVGGALEARLVLFADEPEDAVLSGTFCRAATVDLTGAVLEDTAAEGRLALRLQPWEIRTVRLS</sequence>
<feature type="domain" description="Glycoside hydrolase family 38 N-terminal" evidence="5">
    <location>
        <begin position="18"/>
        <end position="263"/>
    </location>
</feature>
<dbReference type="SUPFAM" id="SSF88713">
    <property type="entry name" value="Glycoside hydrolase/deacetylase"/>
    <property type="match status" value="1"/>
</dbReference>
<keyword evidence="2" id="KW-0479">Metal-binding</keyword>
<dbReference type="InterPro" id="IPR028995">
    <property type="entry name" value="Glyco_hydro_57/38_cen_sf"/>
</dbReference>
<dbReference type="PATRIC" id="fig|37927.3.peg.184"/>
<dbReference type="Gene3D" id="3.20.110.10">
    <property type="entry name" value="Glycoside hydrolase 38, N terminal domain"/>
    <property type="match status" value="1"/>
</dbReference>
<dbReference type="SUPFAM" id="SSF74650">
    <property type="entry name" value="Galactose mutarotase-like"/>
    <property type="match status" value="1"/>
</dbReference>
<dbReference type="InterPro" id="IPR037094">
    <property type="entry name" value="Glyco_hydro_38_cen_sf"/>
</dbReference>
<evidence type="ECO:0000259" key="5">
    <source>
        <dbReference type="Pfam" id="PF01074"/>
    </source>
</evidence>
<dbReference type="STRING" id="37927.SA2016_0180"/>
<dbReference type="GO" id="GO:0030246">
    <property type="term" value="F:carbohydrate binding"/>
    <property type="evidence" value="ECO:0007669"/>
    <property type="project" value="InterPro"/>
</dbReference>
<dbReference type="Gene3D" id="1.20.1270.50">
    <property type="entry name" value="Glycoside hydrolase family 38, central domain"/>
    <property type="match status" value="1"/>
</dbReference>
<accession>A0A126ZWG3</accession>
<dbReference type="SUPFAM" id="SSF88688">
    <property type="entry name" value="Families 57/38 glycoside transferase middle domain"/>
    <property type="match status" value="1"/>
</dbReference>
<dbReference type="PANTHER" id="PTHR46017:SF2">
    <property type="entry name" value="MANNOSYLGLYCERATE HYDROLASE"/>
    <property type="match status" value="1"/>
</dbReference>
<protein>
    <submittedName>
        <fullName evidence="6">Alpha-mannosidase</fullName>
    </submittedName>
</protein>
<dbReference type="Pfam" id="PF01074">
    <property type="entry name" value="Glyco_hydro_38N"/>
    <property type="match status" value="1"/>
</dbReference>
<evidence type="ECO:0000256" key="1">
    <source>
        <dbReference type="ARBA" id="ARBA00009792"/>
    </source>
</evidence>
<dbReference type="Gene3D" id="2.70.98.30">
    <property type="entry name" value="Golgi alpha-mannosidase II, domain 4"/>
    <property type="match status" value="1"/>
</dbReference>
<dbReference type="GO" id="GO:0004559">
    <property type="term" value="F:alpha-mannosidase activity"/>
    <property type="evidence" value="ECO:0007669"/>
    <property type="project" value="InterPro"/>
</dbReference>
<dbReference type="InterPro" id="IPR000602">
    <property type="entry name" value="Glyco_hydro_38_N"/>
</dbReference>
<evidence type="ECO:0000256" key="4">
    <source>
        <dbReference type="ARBA" id="ARBA00023295"/>
    </source>
</evidence>
<name>A0A126ZWG3_9MICC</name>
<dbReference type="EMBL" id="CP014518">
    <property type="protein sequence ID" value="AMM30881.1"/>
    <property type="molecule type" value="Genomic_DNA"/>
</dbReference>
<dbReference type="AlphaFoldDB" id="A0A126ZWG3"/>
<dbReference type="GO" id="GO:0009313">
    <property type="term" value="P:oligosaccharide catabolic process"/>
    <property type="evidence" value="ECO:0007669"/>
    <property type="project" value="TreeGrafter"/>
</dbReference>
<dbReference type="GO" id="GO:0046872">
    <property type="term" value="F:metal ion binding"/>
    <property type="evidence" value="ECO:0007669"/>
    <property type="project" value="UniProtKB-KW"/>
</dbReference>
<dbReference type="GO" id="GO:0006013">
    <property type="term" value="P:mannose metabolic process"/>
    <property type="evidence" value="ECO:0007669"/>
    <property type="project" value="InterPro"/>
</dbReference>
<evidence type="ECO:0000313" key="7">
    <source>
        <dbReference type="Proteomes" id="UP000070134"/>
    </source>
</evidence>
<dbReference type="Proteomes" id="UP000070134">
    <property type="component" value="Chromosome"/>
</dbReference>
<comment type="similarity">
    <text evidence="1">Belongs to the glycosyl hydrolase 38 family.</text>
</comment>
<evidence type="ECO:0000313" key="6">
    <source>
        <dbReference type="EMBL" id="AMM30881.1"/>
    </source>
</evidence>